<feature type="transmembrane region" description="Helical" evidence="8">
    <location>
        <begin position="417"/>
        <end position="440"/>
    </location>
</feature>
<comment type="similarity">
    <text evidence="2">Belongs to the VAMP-associated protein (VAP) (TC 9.B.17) family.</text>
</comment>
<dbReference type="OrthoDB" id="432645at2759"/>
<dbReference type="InterPro" id="IPR008962">
    <property type="entry name" value="PapD-like_sf"/>
</dbReference>
<dbReference type="InterPro" id="IPR008991">
    <property type="entry name" value="Translation_prot_SH3-like_sf"/>
</dbReference>
<dbReference type="FunFam" id="2.30.30.790:FF:000004">
    <property type="entry name" value="50S ribosomal protein L19, chloroplastic"/>
    <property type="match status" value="1"/>
</dbReference>
<dbReference type="GO" id="GO:0005840">
    <property type="term" value="C:ribosome"/>
    <property type="evidence" value="ECO:0007669"/>
    <property type="project" value="UniProtKB-KW"/>
</dbReference>
<evidence type="ECO:0000256" key="7">
    <source>
        <dbReference type="SAM" id="MobiDB-lite"/>
    </source>
</evidence>
<dbReference type="AlphaFoldDB" id="A0A9Q1RHG4"/>
<feature type="coiled-coil region" evidence="6">
    <location>
        <begin position="381"/>
        <end position="408"/>
    </location>
</feature>
<dbReference type="PANTHER" id="PTHR10809">
    <property type="entry name" value="VESICLE-ASSOCIATED MEMBRANE PROTEIN-ASSOCIATED PROTEIN"/>
    <property type="match status" value="1"/>
</dbReference>
<keyword evidence="8" id="KW-0812">Transmembrane</keyword>
<feature type="region of interest" description="Disordered" evidence="7">
    <location>
        <begin position="70"/>
        <end position="103"/>
    </location>
</feature>
<dbReference type="Pfam" id="PF00635">
    <property type="entry name" value="Motile_Sperm"/>
    <property type="match status" value="1"/>
</dbReference>
<evidence type="ECO:0000256" key="3">
    <source>
        <dbReference type="ARBA" id="ARBA00022730"/>
    </source>
</evidence>
<dbReference type="GO" id="GO:0005886">
    <property type="term" value="C:plasma membrane"/>
    <property type="evidence" value="ECO:0007669"/>
    <property type="project" value="TreeGrafter"/>
</dbReference>
<evidence type="ECO:0000313" key="11">
    <source>
        <dbReference type="Proteomes" id="UP001152561"/>
    </source>
</evidence>
<reference evidence="11" key="1">
    <citation type="journal article" date="2023" name="Proc. Natl. Acad. Sci. U.S.A.">
        <title>Genomic and structural basis for evolution of tropane alkaloid biosynthesis.</title>
        <authorList>
            <person name="Wanga Y.-J."/>
            <person name="Taina T."/>
            <person name="Yua J.-Y."/>
            <person name="Lia J."/>
            <person name="Xua B."/>
            <person name="Chenc J."/>
            <person name="D'Auriad J.C."/>
            <person name="Huanga J.-P."/>
            <person name="Huanga S.-X."/>
        </authorList>
    </citation>
    <scope>NUCLEOTIDE SEQUENCE [LARGE SCALE GENOMIC DNA]</scope>
    <source>
        <strain evidence="11">cv. KIB-2019</strain>
    </source>
</reference>
<evidence type="ECO:0000259" key="9">
    <source>
        <dbReference type="PROSITE" id="PS50202"/>
    </source>
</evidence>
<dbReference type="PRINTS" id="PR00061">
    <property type="entry name" value="RIBOSOMALL19"/>
</dbReference>
<keyword evidence="3" id="KW-0699">rRNA-binding</keyword>
<dbReference type="SUPFAM" id="SSF49354">
    <property type="entry name" value="PapD-like"/>
    <property type="match status" value="1"/>
</dbReference>
<dbReference type="InterPro" id="IPR038657">
    <property type="entry name" value="Ribosomal_bL19_sf"/>
</dbReference>
<keyword evidence="6" id="KW-0175">Coiled coil</keyword>
<evidence type="ECO:0000256" key="6">
    <source>
        <dbReference type="SAM" id="Coils"/>
    </source>
</evidence>
<evidence type="ECO:0000256" key="5">
    <source>
        <dbReference type="ARBA" id="ARBA00023274"/>
    </source>
</evidence>
<keyword evidence="4" id="KW-0689">Ribosomal protein</keyword>
<dbReference type="GO" id="GO:0003729">
    <property type="term" value="F:mRNA binding"/>
    <property type="evidence" value="ECO:0007669"/>
    <property type="project" value="UniProtKB-ARBA"/>
</dbReference>
<dbReference type="EMBL" id="JAJAGQ010000008">
    <property type="protein sequence ID" value="KAJ8556460.1"/>
    <property type="molecule type" value="Genomic_DNA"/>
</dbReference>
<dbReference type="PROSITE" id="PS50202">
    <property type="entry name" value="MSP"/>
    <property type="match status" value="1"/>
</dbReference>
<protein>
    <recommendedName>
        <fullName evidence="9">MSP domain-containing protein</fullName>
    </recommendedName>
</protein>
<comment type="similarity">
    <text evidence="1">Belongs to the bacterial ribosomal protein bL19 family.</text>
</comment>
<keyword evidence="8" id="KW-0472">Membrane</keyword>
<dbReference type="GO" id="GO:0061817">
    <property type="term" value="P:endoplasmic reticulum-plasma membrane tethering"/>
    <property type="evidence" value="ECO:0007669"/>
    <property type="project" value="TreeGrafter"/>
</dbReference>
<dbReference type="InterPro" id="IPR016763">
    <property type="entry name" value="VAP"/>
</dbReference>
<evidence type="ECO:0000256" key="8">
    <source>
        <dbReference type="SAM" id="Phobius"/>
    </source>
</evidence>
<dbReference type="GO" id="GO:0003735">
    <property type="term" value="F:structural constituent of ribosome"/>
    <property type="evidence" value="ECO:0007669"/>
    <property type="project" value="InterPro"/>
</dbReference>
<dbReference type="FunFam" id="2.60.40.10:FF:000813">
    <property type="entry name" value="Vesicle-associated protein 1-1"/>
    <property type="match status" value="1"/>
</dbReference>
<feature type="compositionally biased region" description="Acidic residues" evidence="7">
    <location>
        <begin position="79"/>
        <end position="95"/>
    </location>
</feature>
<comment type="caution">
    <text evidence="10">The sequence shown here is derived from an EMBL/GenBank/DDBJ whole genome shotgun (WGS) entry which is preliminary data.</text>
</comment>
<dbReference type="Gene3D" id="2.60.40.10">
    <property type="entry name" value="Immunoglobulins"/>
    <property type="match status" value="1"/>
</dbReference>
<dbReference type="PANTHER" id="PTHR10809:SF42">
    <property type="entry name" value="VESICLE-ASSOCIATED PROTEIN 2-1"/>
    <property type="match status" value="1"/>
</dbReference>
<gene>
    <name evidence="10" type="ORF">K7X08_032212</name>
</gene>
<name>A0A9Q1RHG4_9SOLA</name>
<keyword evidence="5" id="KW-0687">Ribonucleoprotein</keyword>
<keyword evidence="11" id="KW-1185">Reference proteome</keyword>
<dbReference type="GO" id="GO:1990904">
    <property type="term" value="C:ribonucleoprotein complex"/>
    <property type="evidence" value="ECO:0007669"/>
    <property type="project" value="UniProtKB-KW"/>
</dbReference>
<dbReference type="GO" id="GO:0019843">
    <property type="term" value="F:rRNA binding"/>
    <property type="evidence" value="ECO:0007669"/>
    <property type="project" value="UniProtKB-KW"/>
</dbReference>
<dbReference type="GO" id="GO:0005789">
    <property type="term" value="C:endoplasmic reticulum membrane"/>
    <property type="evidence" value="ECO:0007669"/>
    <property type="project" value="InterPro"/>
</dbReference>
<dbReference type="GO" id="GO:0006412">
    <property type="term" value="P:translation"/>
    <property type="evidence" value="ECO:0007669"/>
    <property type="project" value="InterPro"/>
</dbReference>
<dbReference type="Gene3D" id="2.30.30.790">
    <property type="match status" value="1"/>
</dbReference>
<keyword evidence="8" id="KW-1133">Transmembrane helix</keyword>
<evidence type="ECO:0000256" key="2">
    <source>
        <dbReference type="ARBA" id="ARBA00008932"/>
    </source>
</evidence>
<dbReference type="InterPro" id="IPR013783">
    <property type="entry name" value="Ig-like_fold"/>
</dbReference>
<evidence type="ECO:0000313" key="10">
    <source>
        <dbReference type="EMBL" id="KAJ8556460.1"/>
    </source>
</evidence>
<dbReference type="Proteomes" id="UP001152561">
    <property type="component" value="Unassembled WGS sequence"/>
</dbReference>
<dbReference type="GO" id="GO:0090158">
    <property type="term" value="P:endoplasmic reticulum membrane organization"/>
    <property type="evidence" value="ECO:0007669"/>
    <property type="project" value="TreeGrafter"/>
</dbReference>
<sequence>MVSIVLPQALFVVPRNPTRCTPQKLAFSACVSRRPSQLNVSLFSHNSLRLSAKWESRSFVVRAEADSSQEEPLVAEAEVPVENENESESEVEAEGEVAVATEERPPFKPRTKLGDIMGILNKQAIEASDTVRPTPDIRTGDVVEIKLEVPENRKRLSIYKGIVISKQNAGIHTTIRIRRIIAGIGVEIVFPVYSPNIKELKVVKHRKIFQVKGFDFGWFDRGLISLRFVKMTGGTNQLISVSPEELKFQFELEKQSYCDLKVTNSTEHYVAFKVKTTSPKKYFVRPNTGIIHPWDSCFIRVTLQAQKEYPPDMQCKDKFLLQSTIVNNDADELPPDTFNKDNGRNVEECKLRVVYISPHSSPGHSEDAFKGSSDVNSSQAVQRARDERDAVFRQTQQLQQELEVLKRRKNWRSDAGFSLKLSLLVGLIGLMVGFLLKLLMSSPSTE</sequence>
<keyword evidence="3" id="KW-0694">RNA-binding</keyword>
<dbReference type="InterPro" id="IPR001857">
    <property type="entry name" value="Ribosomal_bL19"/>
</dbReference>
<evidence type="ECO:0000256" key="4">
    <source>
        <dbReference type="ARBA" id="ARBA00022980"/>
    </source>
</evidence>
<evidence type="ECO:0000256" key="1">
    <source>
        <dbReference type="ARBA" id="ARBA00005781"/>
    </source>
</evidence>
<feature type="domain" description="MSP" evidence="9">
    <location>
        <begin position="238"/>
        <end position="356"/>
    </location>
</feature>
<dbReference type="Pfam" id="PF01245">
    <property type="entry name" value="Ribosomal_L19"/>
    <property type="match status" value="1"/>
</dbReference>
<accession>A0A9Q1RHG4</accession>
<organism evidence="10 11">
    <name type="scientific">Anisodus acutangulus</name>
    <dbReference type="NCBI Taxonomy" id="402998"/>
    <lineage>
        <taxon>Eukaryota</taxon>
        <taxon>Viridiplantae</taxon>
        <taxon>Streptophyta</taxon>
        <taxon>Embryophyta</taxon>
        <taxon>Tracheophyta</taxon>
        <taxon>Spermatophyta</taxon>
        <taxon>Magnoliopsida</taxon>
        <taxon>eudicotyledons</taxon>
        <taxon>Gunneridae</taxon>
        <taxon>Pentapetalae</taxon>
        <taxon>asterids</taxon>
        <taxon>lamiids</taxon>
        <taxon>Solanales</taxon>
        <taxon>Solanaceae</taxon>
        <taxon>Solanoideae</taxon>
        <taxon>Hyoscyameae</taxon>
        <taxon>Anisodus</taxon>
    </lineage>
</organism>
<proteinExistence type="inferred from homology"/>
<dbReference type="InterPro" id="IPR000535">
    <property type="entry name" value="MSP_dom"/>
</dbReference>
<dbReference type="SUPFAM" id="SSF50104">
    <property type="entry name" value="Translation proteins SH3-like domain"/>
    <property type="match status" value="1"/>
</dbReference>